<name>A0ABQ6JBN9_9ACTN</name>
<accession>A0ABQ6JBN9</accession>
<proteinExistence type="predicted"/>
<protein>
    <recommendedName>
        <fullName evidence="3">DivIVA domain-containing protein</fullName>
    </recommendedName>
</protein>
<evidence type="ECO:0008006" key="3">
    <source>
        <dbReference type="Google" id="ProtNLM"/>
    </source>
</evidence>
<sequence>MLRARLARPHGDRFARGSFLAHAYDVEQVDELCDLVAEYFDGSAPLTVDRLRSAVFRTRRGGRGYSEDAVDRFLDRVVAIIGRVGA</sequence>
<evidence type="ECO:0000313" key="1">
    <source>
        <dbReference type="EMBL" id="GMA85583.1"/>
    </source>
</evidence>
<gene>
    <name evidence="1" type="ORF">GCM10025868_08330</name>
</gene>
<reference evidence="2" key="1">
    <citation type="journal article" date="2019" name="Int. J. Syst. Evol. Microbiol.">
        <title>The Global Catalogue of Microorganisms (GCM) 10K type strain sequencing project: providing services to taxonomists for standard genome sequencing and annotation.</title>
        <authorList>
            <consortium name="The Broad Institute Genomics Platform"/>
            <consortium name="The Broad Institute Genome Sequencing Center for Infectious Disease"/>
            <person name="Wu L."/>
            <person name="Ma J."/>
        </authorList>
    </citation>
    <scope>NUCLEOTIDE SEQUENCE [LARGE SCALE GENOMIC DNA]</scope>
    <source>
        <strain evidence="2">NBRC 108730</strain>
    </source>
</reference>
<keyword evidence="2" id="KW-1185">Reference proteome</keyword>
<dbReference type="InterPro" id="IPR019933">
    <property type="entry name" value="DivIVA_domain"/>
</dbReference>
<dbReference type="Gene3D" id="6.10.250.660">
    <property type="match status" value="1"/>
</dbReference>
<comment type="caution">
    <text evidence="1">The sequence shown here is derived from an EMBL/GenBank/DDBJ whole genome shotgun (WGS) entry which is preliminary data.</text>
</comment>
<dbReference type="Proteomes" id="UP001157017">
    <property type="component" value="Unassembled WGS sequence"/>
</dbReference>
<dbReference type="NCBIfam" id="TIGR03544">
    <property type="entry name" value="DivI1A_domain"/>
    <property type="match status" value="1"/>
</dbReference>
<evidence type="ECO:0000313" key="2">
    <source>
        <dbReference type="Proteomes" id="UP001157017"/>
    </source>
</evidence>
<organism evidence="1 2">
    <name type="scientific">Angustibacter aerolatus</name>
    <dbReference type="NCBI Taxonomy" id="1162965"/>
    <lineage>
        <taxon>Bacteria</taxon>
        <taxon>Bacillati</taxon>
        <taxon>Actinomycetota</taxon>
        <taxon>Actinomycetes</taxon>
        <taxon>Kineosporiales</taxon>
        <taxon>Kineosporiaceae</taxon>
    </lineage>
</organism>
<dbReference type="EMBL" id="BSUZ01000001">
    <property type="protein sequence ID" value="GMA85583.1"/>
    <property type="molecule type" value="Genomic_DNA"/>
</dbReference>